<gene>
    <name evidence="2" type="ORF">N8I77_001629</name>
</gene>
<name>A0AAD9SRA5_PHOAM</name>
<protein>
    <submittedName>
        <fullName evidence="2">Uncharacterized protein</fullName>
    </submittedName>
</protein>
<feature type="compositionally biased region" description="Polar residues" evidence="1">
    <location>
        <begin position="152"/>
        <end position="164"/>
    </location>
</feature>
<evidence type="ECO:0000256" key="1">
    <source>
        <dbReference type="SAM" id="MobiDB-lite"/>
    </source>
</evidence>
<feature type="compositionally biased region" description="Polar residues" evidence="1">
    <location>
        <begin position="237"/>
        <end position="247"/>
    </location>
</feature>
<proteinExistence type="predicted"/>
<keyword evidence="3" id="KW-1185">Reference proteome</keyword>
<organism evidence="2 3">
    <name type="scientific">Phomopsis amygdali</name>
    <name type="common">Fusicoccum amygdali</name>
    <dbReference type="NCBI Taxonomy" id="1214568"/>
    <lineage>
        <taxon>Eukaryota</taxon>
        <taxon>Fungi</taxon>
        <taxon>Dikarya</taxon>
        <taxon>Ascomycota</taxon>
        <taxon>Pezizomycotina</taxon>
        <taxon>Sordariomycetes</taxon>
        <taxon>Sordariomycetidae</taxon>
        <taxon>Diaporthales</taxon>
        <taxon>Diaporthaceae</taxon>
        <taxon>Diaporthe</taxon>
    </lineage>
</organism>
<reference evidence="2" key="1">
    <citation type="submission" date="2023-06" db="EMBL/GenBank/DDBJ databases">
        <authorList>
            <person name="Noh H."/>
        </authorList>
    </citation>
    <scope>NUCLEOTIDE SEQUENCE</scope>
    <source>
        <strain evidence="2">DUCC20226</strain>
    </source>
</reference>
<comment type="caution">
    <text evidence="2">The sequence shown here is derived from an EMBL/GenBank/DDBJ whole genome shotgun (WGS) entry which is preliminary data.</text>
</comment>
<dbReference type="EMBL" id="JAUJFL010000001">
    <property type="protein sequence ID" value="KAK2614831.1"/>
    <property type="molecule type" value="Genomic_DNA"/>
</dbReference>
<dbReference type="AlphaFoldDB" id="A0AAD9SRA5"/>
<feature type="compositionally biased region" description="Basic residues" evidence="1">
    <location>
        <begin position="285"/>
        <end position="299"/>
    </location>
</feature>
<accession>A0AAD9SRA5</accession>
<evidence type="ECO:0000313" key="2">
    <source>
        <dbReference type="EMBL" id="KAK2614831.1"/>
    </source>
</evidence>
<dbReference type="Proteomes" id="UP001265746">
    <property type="component" value="Unassembled WGS sequence"/>
</dbReference>
<sequence>MVEGFDNDDRWRMVEDEFYSVAARFTAHLHAAQYRRLKDEAKRLSPNTIRTLARPVTRPPTVDVMRRQAASTLTVSQRRAITTARLHAKASNPAAAAAVAAQSDDEDNDRFQIQLSRKRTHLASLMNSPRKKAQPLTSIASIGKARATALSTYSQASSLGTGTSRAREESPAKHHQTPASAKTAHASDELRGIPQQASSRNCLTSQRASSQVDFDCDADNLEQHSARTFGARLGTQKPATTTDSQSRAPAAPKPVPAEHASLTPALPPFEGDCDSDSGLETYFQRRLRERRRKPHRRRSPAADEPAGQGENQAKLASQDAQNAALTVPSI</sequence>
<evidence type="ECO:0000313" key="3">
    <source>
        <dbReference type="Proteomes" id="UP001265746"/>
    </source>
</evidence>
<feature type="region of interest" description="Disordered" evidence="1">
    <location>
        <begin position="152"/>
        <end position="189"/>
    </location>
</feature>
<feature type="region of interest" description="Disordered" evidence="1">
    <location>
        <begin position="228"/>
        <end position="330"/>
    </location>
</feature>
<feature type="compositionally biased region" description="Polar residues" evidence="1">
    <location>
        <begin position="309"/>
        <end position="330"/>
    </location>
</feature>